<dbReference type="InterPro" id="IPR033121">
    <property type="entry name" value="PEPTIDASE_A1"/>
</dbReference>
<keyword evidence="2" id="KW-1015">Disulfide bond</keyword>
<dbReference type="OrthoDB" id="771136at2759"/>
<name>A0A7U2EZG4_PHANO</name>
<gene>
    <name evidence="5" type="ORF">JI435_055280</name>
</gene>
<dbReference type="SUPFAM" id="SSF50630">
    <property type="entry name" value="Acid proteases"/>
    <property type="match status" value="1"/>
</dbReference>
<dbReference type="Gene3D" id="2.40.70.10">
    <property type="entry name" value="Acid Proteases"/>
    <property type="match status" value="2"/>
</dbReference>
<dbReference type="FunFam" id="2.40.70.10:FF:000229">
    <property type="entry name" value="Uncharacterized protein"/>
    <property type="match status" value="1"/>
</dbReference>
<protein>
    <recommendedName>
        <fullName evidence="4">Peptidase A1 domain-containing protein</fullName>
    </recommendedName>
</protein>
<evidence type="ECO:0000313" key="6">
    <source>
        <dbReference type="Proteomes" id="UP000663193"/>
    </source>
</evidence>
<keyword evidence="3" id="KW-0732">Signal</keyword>
<dbReference type="GO" id="GO:0006508">
    <property type="term" value="P:proteolysis"/>
    <property type="evidence" value="ECO:0007669"/>
    <property type="project" value="InterPro"/>
</dbReference>
<proteinExistence type="inferred from homology"/>
<dbReference type="InterPro" id="IPR001461">
    <property type="entry name" value="Aspartic_peptidase_A1"/>
</dbReference>
<accession>A0A7U2EZG4</accession>
<evidence type="ECO:0000256" key="3">
    <source>
        <dbReference type="SAM" id="SignalP"/>
    </source>
</evidence>
<organism evidence="5 6">
    <name type="scientific">Phaeosphaeria nodorum (strain SN15 / ATCC MYA-4574 / FGSC 10173)</name>
    <name type="common">Glume blotch fungus</name>
    <name type="synonym">Parastagonospora nodorum</name>
    <dbReference type="NCBI Taxonomy" id="321614"/>
    <lineage>
        <taxon>Eukaryota</taxon>
        <taxon>Fungi</taxon>
        <taxon>Dikarya</taxon>
        <taxon>Ascomycota</taxon>
        <taxon>Pezizomycotina</taxon>
        <taxon>Dothideomycetes</taxon>
        <taxon>Pleosporomycetidae</taxon>
        <taxon>Pleosporales</taxon>
        <taxon>Pleosporineae</taxon>
        <taxon>Phaeosphaeriaceae</taxon>
        <taxon>Parastagonospora</taxon>
    </lineage>
</organism>
<dbReference type="PANTHER" id="PTHR47966">
    <property type="entry name" value="BETA-SITE APP-CLEAVING ENZYME, ISOFORM A-RELATED"/>
    <property type="match status" value="1"/>
</dbReference>
<sequence>MNMSLSFASIVAFAAILTSAVTEAGHHTLPVKRSTYGIYWKVPRNFQQDHGPHAQALLDSSFPHSRRQEVARTFPRVSLGTHRDNGNENTIFDDGDDEDVDAWFVSLCTTEVGIGNPPLTMTATVDNTWSTFFVPSANCSHNPNEFKSCRIHPMYNSSVSSTYQPHLDPASVLYVGLHTWGNVSQDSIHVAGMEIKDQLFEEATVWHPDVGTADHLFDNALGLSLYPSHSSDGPNDFMTTSPFQNMMEQKLLDRNMFSLRVGRTDEEAGELVLGGLPKELQNLDMIELPLDHSRNSSDYPWDYWTMNGWQISVTGMSFSPNSSEDVTPVLESLQIAVISSSWPWMGLPTDVVKKIHKIIGIQYTFHWIECDKRSELPNWTITFGPHGQSITLTPWDYLIEVYDRVFKQLKCMSAFFPLEQYGDKGFIILGQPFLNGLHSVFDADRKSISFANRPL</sequence>
<feature type="signal peptide" evidence="3">
    <location>
        <begin position="1"/>
        <end position="20"/>
    </location>
</feature>
<dbReference type="AlphaFoldDB" id="A0A7U2EZG4"/>
<evidence type="ECO:0000256" key="2">
    <source>
        <dbReference type="PIRSR" id="PIRSR601461-2"/>
    </source>
</evidence>
<feature type="domain" description="Peptidase A1" evidence="4">
    <location>
        <begin position="108"/>
        <end position="451"/>
    </location>
</feature>
<dbReference type="EMBL" id="CP069028">
    <property type="protein sequence ID" value="QRC95890.1"/>
    <property type="molecule type" value="Genomic_DNA"/>
</dbReference>
<evidence type="ECO:0000259" key="4">
    <source>
        <dbReference type="PROSITE" id="PS51767"/>
    </source>
</evidence>
<dbReference type="PANTHER" id="PTHR47966:SF51">
    <property type="entry name" value="BETA-SITE APP-CLEAVING ENZYME, ISOFORM A-RELATED"/>
    <property type="match status" value="1"/>
</dbReference>
<comment type="similarity">
    <text evidence="1">Belongs to the peptidase A1 family.</text>
</comment>
<dbReference type="VEuPathDB" id="FungiDB:JI435_055280"/>
<feature type="chain" id="PRO_5030542670" description="Peptidase A1 domain-containing protein" evidence="3">
    <location>
        <begin position="21"/>
        <end position="455"/>
    </location>
</feature>
<dbReference type="Pfam" id="PF00026">
    <property type="entry name" value="Asp"/>
    <property type="match status" value="1"/>
</dbReference>
<feature type="disulfide bond" evidence="2">
    <location>
        <begin position="370"/>
        <end position="411"/>
    </location>
</feature>
<dbReference type="GO" id="GO:0004190">
    <property type="term" value="F:aspartic-type endopeptidase activity"/>
    <property type="evidence" value="ECO:0007669"/>
    <property type="project" value="InterPro"/>
</dbReference>
<evidence type="ECO:0000256" key="1">
    <source>
        <dbReference type="ARBA" id="ARBA00007447"/>
    </source>
</evidence>
<evidence type="ECO:0000313" key="5">
    <source>
        <dbReference type="EMBL" id="QRC95890.1"/>
    </source>
</evidence>
<dbReference type="InterPro" id="IPR021109">
    <property type="entry name" value="Peptidase_aspartic_dom_sf"/>
</dbReference>
<keyword evidence="6" id="KW-1185">Reference proteome</keyword>
<feature type="disulfide bond" evidence="2">
    <location>
        <begin position="139"/>
        <end position="149"/>
    </location>
</feature>
<dbReference type="PROSITE" id="PS51767">
    <property type="entry name" value="PEPTIDASE_A1"/>
    <property type="match status" value="1"/>
</dbReference>
<reference evidence="6" key="1">
    <citation type="journal article" date="2021" name="BMC Genomics">
        <title>Chromosome-level genome assembly and manually-curated proteome of model necrotroph Parastagonospora nodorum Sn15 reveals a genome-wide trove of candidate effector homologs, and redundancy of virulence-related functions within an accessory chromosome.</title>
        <authorList>
            <person name="Bertazzoni S."/>
            <person name="Jones D.A.B."/>
            <person name="Phan H.T."/>
            <person name="Tan K.-C."/>
            <person name="Hane J.K."/>
        </authorList>
    </citation>
    <scope>NUCLEOTIDE SEQUENCE [LARGE SCALE GENOMIC DNA]</scope>
    <source>
        <strain evidence="6">SN15 / ATCC MYA-4574 / FGSC 10173)</strain>
    </source>
</reference>
<dbReference type="Proteomes" id="UP000663193">
    <property type="component" value="Chromosome 6"/>
</dbReference>